<dbReference type="FunFam" id="3.40.50.970:FF:000039">
    <property type="entry name" value="Indolepyruvate oxidoreductase subunit IorA"/>
    <property type="match status" value="1"/>
</dbReference>
<evidence type="ECO:0000256" key="1">
    <source>
        <dbReference type="ARBA" id="ARBA00002995"/>
    </source>
</evidence>
<sequence>MNDLSFSQKAGFLSALQPVWQKSFERRENLLKNSKIMLGNAAIAQGAYEAGVKVSAAYPGTPSTEISECIAKYPEVYAEWSPNEKVAMEVAIGASIAGARAMASMKLVGVNVASDPLYSISYAGVNGGLVLVAADDPGIYSSQNEQDTRMVARAAMVPVLEPSDSEEARIFTKLAFTYSEKYDTPVIVRTTTRLSHSQGVVHPEERENVPDKPYEKNIEKNVLMPANAKKRHVIVEQRLKQMAEDACHFDINRVEYRDKKIGIITSGIPYQYVREALPDTSVLKLGLVHPLPKKLIEEFAANVETLYIVEELEPVIEEQVRSWGIPVIGKEIFTVQGEYSANMLRKAILHEDVQLTPPAQAPNRPPILCPGCPHRSVFSVMKKLKLHGAGDIGCYTLGAVPPLGVMDFNVCMGASISTLHGIEKAKGKDYVKNWVALIGDSTFLHTGVNSLMNMVYNKATGTVIILDNSTTGMTGHQDHAATGKTLQGELTYAINIYHLCKAMGIEHVYEIDAFDIEGLEKLLKQETQRDALSVIITKSPCALLKEFVPKGKCILHEDACKKCGQCLVPGCPAMVKQANGIPKIDAAMCNGCELCAKRCKFHAIELIPREKGGKA</sequence>
<dbReference type="InterPro" id="IPR017896">
    <property type="entry name" value="4Fe4S_Fe-S-bd"/>
</dbReference>
<name>U2KVQ3_9FIRM</name>
<keyword evidence="8 14" id="KW-0249">Electron transport</keyword>
<evidence type="ECO:0000256" key="12">
    <source>
        <dbReference type="ARBA" id="ARBA00030514"/>
    </source>
</evidence>
<evidence type="ECO:0000256" key="15">
    <source>
        <dbReference type="PIRSR" id="PIRSR006439-50"/>
    </source>
</evidence>
<organism evidence="17 18">
    <name type="scientific">Ruminococcus callidus ATCC 27760</name>
    <dbReference type="NCBI Taxonomy" id="411473"/>
    <lineage>
        <taxon>Bacteria</taxon>
        <taxon>Bacillati</taxon>
        <taxon>Bacillota</taxon>
        <taxon>Clostridia</taxon>
        <taxon>Eubacteriales</taxon>
        <taxon>Oscillospiraceae</taxon>
        <taxon>Ruminococcus</taxon>
    </lineage>
</organism>
<feature type="binding site" evidence="15">
    <location>
        <position position="592"/>
    </location>
    <ligand>
        <name>[4Fe-4S] cluster</name>
        <dbReference type="ChEBI" id="CHEBI:49883"/>
        <label>2</label>
    </ligand>
</feature>
<evidence type="ECO:0000256" key="7">
    <source>
        <dbReference type="ARBA" id="ARBA00022723"/>
    </source>
</evidence>
<dbReference type="EC" id="1.2.7.8" evidence="3 14"/>
<evidence type="ECO:0000256" key="14">
    <source>
        <dbReference type="PIRNR" id="PIRNR006439"/>
    </source>
</evidence>
<dbReference type="Gene3D" id="3.40.50.970">
    <property type="match status" value="2"/>
</dbReference>
<evidence type="ECO:0000256" key="5">
    <source>
        <dbReference type="ARBA" id="ARBA00022448"/>
    </source>
</evidence>
<feature type="binding site" evidence="15">
    <location>
        <position position="566"/>
    </location>
    <ligand>
        <name>[4Fe-4S] cluster</name>
        <dbReference type="ChEBI" id="CHEBI:49883"/>
        <label>1</label>
    </ligand>
</feature>
<evidence type="ECO:0000259" key="16">
    <source>
        <dbReference type="PROSITE" id="PS51379"/>
    </source>
</evidence>
<dbReference type="PIRSF" id="PIRSF006439">
    <property type="entry name" value="Indolepyruvate_ferr_oxidored"/>
    <property type="match status" value="1"/>
</dbReference>
<evidence type="ECO:0000256" key="10">
    <source>
        <dbReference type="ARBA" id="ARBA00023004"/>
    </source>
</evidence>
<dbReference type="InterPro" id="IPR045025">
    <property type="entry name" value="HACL1-like"/>
</dbReference>
<evidence type="ECO:0000256" key="4">
    <source>
        <dbReference type="ARBA" id="ARBA00017710"/>
    </source>
</evidence>
<dbReference type="Pfam" id="PF01855">
    <property type="entry name" value="POR_N"/>
    <property type="match status" value="1"/>
</dbReference>
<comment type="subunit">
    <text evidence="2">Heterodimer of the IorA and IorB subunits.</text>
</comment>
<keyword evidence="6 14" id="KW-0004">4Fe-4S</keyword>
<evidence type="ECO:0000256" key="3">
    <source>
        <dbReference type="ARBA" id="ARBA00012812"/>
    </source>
</evidence>
<feature type="binding site" evidence="15">
    <location>
        <position position="560"/>
    </location>
    <ligand>
        <name>[4Fe-4S] cluster</name>
        <dbReference type="ChEBI" id="CHEBI:49883"/>
        <label>1</label>
    </ligand>
</feature>
<accession>U2KVQ3</accession>
<dbReference type="InterPro" id="IPR002880">
    <property type="entry name" value="Pyrv_Fd/Flavodoxin_OxRdtase_N"/>
</dbReference>
<evidence type="ECO:0000256" key="8">
    <source>
        <dbReference type="ARBA" id="ARBA00022982"/>
    </source>
</evidence>
<evidence type="ECO:0000256" key="6">
    <source>
        <dbReference type="ARBA" id="ARBA00022485"/>
    </source>
</evidence>
<proteinExistence type="predicted"/>
<feature type="binding site" evidence="15">
    <location>
        <position position="589"/>
    </location>
    <ligand>
        <name>[4Fe-4S] cluster</name>
        <dbReference type="ChEBI" id="CHEBI:49883"/>
        <label>2</label>
    </ligand>
</feature>
<evidence type="ECO:0000313" key="17">
    <source>
        <dbReference type="EMBL" id="ERJ96377.1"/>
    </source>
</evidence>
<dbReference type="eggNOG" id="COG4231">
    <property type="taxonomic scope" value="Bacteria"/>
</dbReference>
<feature type="binding site" evidence="15">
    <location>
        <position position="595"/>
    </location>
    <ligand>
        <name>[4Fe-4S] cluster</name>
        <dbReference type="ChEBI" id="CHEBI:49883"/>
        <label>2</label>
    </ligand>
</feature>
<feature type="binding site" evidence="15">
    <location>
        <position position="571"/>
    </location>
    <ligand>
        <name>[4Fe-4S] cluster</name>
        <dbReference type="ChEBI" id="CHEBI:49883"/>
        <label>2</label>
    </ligand>
</feature>
<dbReference type="STRING" id="411473.RUMCAL_01258"/>
<dbReference type="SUPFAM" id="SSF52518">
    <property type="entry name" value="Thiamin diphosphate-binding fold (THDP-binding)"/>
    <property type="match status" value="2"/>
</dbReference>
<dbReference type="InterPro" id="IPR009014">
    <property type="entry name" value="Transketo_C/PFOR_II"/>
</dbReference>
<dbReference type="PANTHER" id="PTHR43710">
    <property type="entry name" value="2-HYDROXYACYL-COA LYASE"/>
    <property type="match status" value="1"/>
</dbReference>
<feature type="binding site" evidence="15">
    <location>
        <position position="599"/>
    </location>
    <ligand>
        <name>[4Fe-4S] cluster</name>
        <dbReference type="ChEBI" id="CHEBI:49883"/>
        <label>1</label>
    </ligand>
</feature>
<reference evidence="17 18" key="1">
    <citation type="submission" date="2013-07" db="EMBL/GenBank/DDBJ databases">
        <authorList>
            <person name="Weinstock G."/>
            <person name="Sodergren E."/>
            <person name="Wylie T."/>
            <person name="Fulton L."/>
            <person name="Fulton R."/>
            <person name="Fronick C."/>
            <person name="O'Laughlin M."/>
            <person name="Godfrey J."/>
            <person name="Miner T."/>
            <person name="Herter B."/>
            <person name="Appelbaum E."/>
            <person name="Cordes M."/>
            <person name="Lek S."/>
            <person name="Wollam A."/>
            <person name="Pepin K.H."/>
            <person name="Palsikar V.B."/>
            <person name="Mitreva M."/>
            <person name="Wilson R.K."/>
        </authorList>
    </citation>
    <scope>NUCLEOTIDE SEQUENCE [LARGE SCALE GENOMIC DNA]</scope>
    <source>
        <strain evidence="17 18">ATCC 27760</strain>
    </source>
</reference>
<evidence type="ECO:0000256" key="2">
    <source>
        <dbReference type="ARBA" id="ARBA00011238"/>
    </source>
</evidence>
<evidence type="ECO:0000256" key="13">
    <source>
        <dbReference type="ARBA" id="ARBA00048332"/>
    </source>
</evidence>
<dbReference type="InterPro" id="IPR029061">
    <property type="entry name" value="THDP-binding"/>
</dbReference>
<dbReference type="GO" id="GO:0046872">
    <property type="term" value="F:metal ion binding"/>
    <property type="evidence" value="ECO:0007669"/>
    <property type="project" value="UniProtKB-UniRule"/>
</dbReference>
<dbReference type="InterPro" id="IPR011766">
    <property type="entry name" value="TPP_enzyme_TPP-bd"/>
</dbReference>
<dbReference type="GO" id="GO:0051539">
    <property type="term" value="F:4 iron, 4 sulfur cluster binding"/>
    <property type="evidence" value="ECO:0007669"/>
    <property type="project" value="UniProtKB-UniRule"/>
</dbReference>
<comment type="catalytic activity">
    <reaction evidence="13 14">
        <text>indole-3-pyruvate + 2 oxidized [2Fe-2S]-[ferredoxin] + CoA = (indol-3-yl)acetyl-CoA + 2 reduced [2Fe-2S]-[ferredoxin] + CO2 + H(+)</text>
        <dbReference type="Rhea" id="RHEA:12645"/>
        <dbReference type="Rhea" id="RHEA-COMP:10000"/>
        <dbReference type="Rhea" id="RHEA-COMP:10001"/>
        <dbReference type="ChEBI" id="CHEBI:15378"/>
        <dbReference type="ChEBI" id="CHEBI:16526"/>
        <dbReference type="ChEBI" id="CHEBI:17640"/>
        <dbReference type="ChEBI" id="CHEBI:33737"/>
        <dbReference type="ChEBI" id="CHEBI:33738"/>
        <dbReference type="ChEBI" id="CHEBI:57271"/>
        <dbReference type="ChEBI" id="CHEBI:57287"/>
        <dbReference type="EC" id="1.2.7.8"/>
    </reaction>
</comment>
<keyword evidence="17" id="KW-0670">Pyruvate</keyword>
<dbReference type="SUPFAM" id="SSF52922">
    <property type="entry name" value="TK C-terminal domain-like"/>
    <property type="match status" value="1"/>
</dbReference>
<gene>
    <name evidence="17" type="ORF">RUMCAL_01258</name>
</gene>
<dbReference type="GO" id="GO:0043805">
    <property type="term" value="F:indolepyruvate ferredoxin oxidoreductase activity"/>
    <property type="evidence" value="ECO:0007669"/>
    <property type="project" value="UniProtKB-UniRule"/>
</dbReference>
<keyword evidence="10 14" id="KW-0408">Iron</keyword>
<dbReference type="HOGENOM" id="CLU_017727_0_0_9"/>
<dbReference type="PROSITE" id="PS51379">
    <property type="entry name" value="4FE4S_FER_2"/>
    <property type="match status" value="2"/>
</dbReference>
<keyword evidence="9 14" id="KW-0560">Oxidoreductase</keyword>
<evidence type="ECO:0000256" key="11">
    <source>
        <dbReference type="ARBA" id="ARBA00023014"/>
    </source>
</evidence>
<dbReference type="Pfam" id="PF02775">
    <property type="entry name" value="TPP_enzyme_C"/>
    <property type="match status" value="1"/>
</dbReference>
<dbReference type="Gene3D" id="3.30.70.20">
    <property type="match status" value="1"/>
</dbReference>
<keyword evidence="5 14" id="KW-0813">Transport</keyword>
<keyword evidence="11 14" id="KW-0411">Iron-sulfur</keyword>
<protein>
    <recommendedName>
        <fullName evidence="4 14">Indolepyruvate oxidoreductase subunit IorA</fullName>
        <shortName evidence="14">IOR</shortName>
        <ecNumber evidence="3 14">1.2.7.8</ecNumber>
    </recommendedName>
    <alternativeName>
        <fullName evidence="12 14">Indolepyruvate ferredoxin oxidoreductase subunit alpha</fullName>
    </alternativeName>
</protein>
<keyword evidence="7 14" id="KW-0479">Metal-binding</keyword>
<evidence type="ECO:0000256" key="9">
    <source>
        <dbReference type="ARBA" id="ARBA00023002"/>
    </source>
</evidence>
<dbReference type="CDD" id="cd02008">
    <property type="entry name" value="TPP_IOR_alpha"/>
    <property type="match status" value="1"/>
</dbReference>
<keyword evidence="18" id="KW-1185">Reference proteome</keyword>
<comment type="caution">
    <text evidence="17">The sequence shown here is derived from an EMBL/GenBank/DDBJ whole genome shotgun (WGS) entry which is preliminary data.</text>
</comment>
<evidence type="ECO:0000313" key="18">
    <source>
        <dbReference type="Proteomes" id="UP000016662"/>
    </source>
</evidence>
<dbReference type="AlphaFoldDB" id="U2KVQ3"/>
<feature type="domain" description="4Fe-4S ferredoxin-type" evidence="16">
    <location>
        <begin position="551"/>
        <end position="572"/>
    </location>
</feature>
<dbReference type="GO" id="GO:0030976">
    <property type="term" value="F:thiamine pyrophosphate binding"/>
    <property type="evidence" value="ECO:0007669"/>
    <property type="project" value="InterPro"/>
</dbReference>
<dbReference type="Proteomes" id="UP000016662">
    <property type="component" value="Unassembled WGS sequence"/>
</dbReference>
<feature type="binding site" evidence="15">
    <location>
        <position position="563"/>
    </location>
    <ligand>
        <name>[4Fe-4S] cluster</name>
        <dbReference type="ChEBI" id="CHEBI:49883"/>
        <label>1</label>
    </ligand>
</feature>
<dbReference type="PATRIC" id="fig|411473.3.peg.1024"/>
<dbReference type="PANTHER" id="PTHR43710:SF5">
    <property type="entry name" value="INDOLEPYRUVATE FERREDOXIN OXIDOREDUCTASE ALPHA SUBUNIT"/>
    <property type="match status" value="1"/>
</dbReference>
<comment type="cofactor">
    <cofactor evidence="14 15">
        <name>[4Fe-4S] cluster</name>
        <dbReference type="ChEBI" id="CHEBI:49883"/>
    </cofactor>
    <text evidence="14 15">Binds 2 [4Fe-4S] clusters. In this family the first cluster has a non-standard and varying [4Fe-4S] binding motif CX(2)CX(2)CX(4-5)CP.</text>
</comment>
<dbReference type="EMBL" id="AWVF01000159">
    <property type="protein sequence ID" value="ERJ96377.1"/>
    <property type="molecule type" value="Genomic_DNA"/>
</dbReference>
<comment type="function">
    <text evidence="1 14">Catalyzes the ferredoxin-dependent oxidative decarboxylation of arylpyruvates.</text>
</comment>
<dbReference type="SUPFAM" id="SSF54862">
    <property type="entry name" value="4Fe-4S ferredoxins"/>
    <property type="match status" value="1"/>
</dbReference>
<dbReference type="InterPro" id="IPR017721">
    <property type="entry name" value="IorA"/>
</dbReference>
<dbReference type="CDD" id="cd07034">
    <property type="entry name" value="TPP_PYR_PFOR_IOR-alpha_like"/>
    <property type="match status" value="1"/>
</dbReference>
<feature type="domain" description="4Fe-4S ferredoxin-type" evidence="16">
    <location>
        <begin position="580"/>
        <end position="609"/>
    </location>
</feature>
<dbReference type="NCBIfam" id="TIGR03336">
    <property type="entry name" value="IOR_alpha"/>
    <property type="match status" value="1"/>
</dbReference>